<dbReference type="Proteomes" id="UP000314986">
    <property type="component" value="Unassembled WGS sequence"/>
</dbReference>
<evidence type="ECO:0000256" key="7">
    <source>
        <dbReference type="ARBA" id="ARBA00023015"/>
    </source>
</evidence>
<reference evidence="15" key="3">
    <citation type="journal article" date="2014" name="Nature">
        <title>Elephant shark genome provides unique insights into gnathostome evolution.</title>
        <authorList>
            <consortium name="International Elephant Shark Genome Sequencing Consortium"/>
            <person name="Venkatesh B."/>
            <person name="Lee A.P."/>
            <person name="Ravi V."/>
            <person name="Maurya A.K."/>
            <person name="Lian M.M."/>
            <person name="Swann J.B."/>
            <person name="Ohta Y."/>
            <person name="Flajnik M.F."/>
            <person name="Sutoh Y."/>
            <person name="Kasahara M."/>
            <person name="Hoon S."/>
            <person name="Gangu V."/>
            <person name="Roy S.W."/>
            <person name="Irimia M."/>
            <person name="Korzh V."/>
            <person name="Kondrychyn I."/>
            <person name="Lim Z.W."/>
            <person name="Tay B.H."/>
            <person name="Tohari S."/>
            <person name="Kong K.W."/>
            <person name="Ho S."/>
            <person name="Lorente-Galdos B."/>
            <person name="Quilez J."/>
            <person name="Marques-Bonet T."/>
            <person name="Raney B.J."/>
            <person name="Ingham P.W."/>
            <person name="Tay A."/>
            <person name="Hillier L.W."/>
            <person name="Minx P."/>
            <person name="Boehm T."/>
            <person name="Wilson R.K."/>
            <person name="Brenner S."/>
            <person name="Warren W.C."/>
        </authorList>
    </citation>
    <scope>NUCLEOTIDE SEQUENCE [LARGE SCALE GENOMIC DNA]</scope>
</reference>
<dbReference type="GO" id="GO:0000978">
    <property type="term" value="F:RNA polymerase II cis-regulatory region sequence-specific DNA binding"/>
    <property type="evidence" value="ECO:0007669"/>
    <property type="project" value="TreeGrafter"/>
</dbReference>
<comment type="cofactor">
    <cofactor evidence="1">
        <name>Zn(2+)</name>
        <dbReference type="ChEBI" id="CHEBI:29105"/>
    </cofactor>
</comment>
<dbReference type="InterPro" id="IPR008967">
    <property type="entry name" value="p53-like_TF_DNA-bd_sf"/>
</dbReference>
<feature type="domain" description="p53 DNA-binding" evidence="13">
    <location>
        <begin position="10"/>
        <end position="36"/>
    </location>
</feature>
<evidence type="ECO:0000256" key="10">
    <source>
        <dbReference type="ARBA" id="ARBA00023163"/>
    </source>
</evidence>
<evidence type="ECO:0000256" key="5">
    <source>
        <dbReference type="ARBA" id="ARBA00022723"/>
    </source>
</evidence>
<dbReference type="GO" id="GO:0006915">
    <property type="term" value="P:apoptotic process"/>
    <property type="evidence" value="ECO:0007669"/>
    <property type="project" value="UniProtKB-KW"/>
</dbReference>
<evidence type="ECO:0000313" key="15">
    <source>
        <dbReference type="Proteomes" id="UP000314986"/>
    </source>
</evidence>
<evidence type="ECO:0000256" key="6">
    <source>
        <dbReference type="ARBA" id="ARBA00022833"/>
    </source>
</evidence>
<keyword evidence="7" id="KW-0805">Transcription regulation</keyword>
<evidence type="ECO:0000256" key="11">
    <source>
        <dbReference type="ARBA" id="ARBA00023242"/>
    </source>
</evidence>
<name>A0A4W3GR92_CALMI</name>
<evidence type="ECO:0000313" key="14">
    <source>
        <dbReference type="Ensembl" id="ENSCMIP00000006076.1"/>
    </source>
</evidence>
<dbReference type="PANTHER" id="PTHR11447">
    <property type="entry name" value="CELLULAR TUMOR ANTIGEN P53"/>
    <property type="match status" value="1"/>
</dbReference>
<dbReference type="InterPro" id="IPR002117">
    <property type="entry name" value="p53_tumour_suppressor"/>
</dbReference>
<sequence length="86" mass="9681">PRPLTYPVLSGQVLGRRCFEARICACPGRDRKADEDSIRKQQVTEGTKNGDATKRLRHVNQGIQVASITSKKRRPGEEELFYLPVS</sequence>
<evidence type="ECO:0000256" key="1">
    <source>
        <dbReference type="ARBA" id="ARBA00001947"/>
    </source>
</evidence>
<reference evidence="14" key="5">
    <citation type="submission" date="2025-09" db="UniProtKB">
        <authorList>
            <consortium name="Ensembl"/>
        </authorList>
    </citation>
    <scope>IDENTIFICATION</scope>
</reference>
<dbReference type="InParanoid" id="A0A4W3GR92"/>
<dbReference type="GO" id="GO:0046872">
    <property type="term" value="F:metal ion binding"/>
    <property type="evidence" value="ECO:0007669"/>
    <property type="project" value="UniProtKB-KW"/>
</dbReference>
<dbReference type="GeneTree" id="ENSGT00950000183153"/>
<dbReference type="PANTHER" id="PTHR11447:SF8">
    <property type="entry name" value="TUMOR PROTEIN 63"/>
    <property type="match status" value="1"/>
</dbReference>
<dbReference type="STRING" id="7868.ENSCMIP00000006076"/>
<evidence type="ECO:0000256" key="2">
    <source>
        <dbReference type="ARBA" id="ARBA00004123"/>
    </source>
</evidence>
<keyword evidence="5" id="KW-0479">Metal-binding</keyword>
<keyword evidence="8" id="KW-0238">DNA-binding</keyword>
<organism evidence="14 15">
    <name type="scientific">Callorhinchus milii</name>
    <name type="common">Ghost shark</name>
    <dbReference type="NCBI Taxonomy" id="7868"/>
    <lineage>
        <taxon>Eukaryota</taxon>
        <taxon>Metazoa</taxon>
        <taxon>Chordata</taxon>
        <taxon>Craniata</taxon>
        <taxon>Vertebrata</taxon>
        <taxon>Chondrichthyes</taxon>
        <taxon>Holocephali</taxon>
        <taxon>Chimaeriformes</taxon>
        <taxon>Callorhinchidae</taxon>
        <taxon>Callorhinchus</taxon>
    </lineage>
</organism>
<reference evidence="14" key="4">
    <citation type="submission" date="2025-08" db="UniProtKB">
        <authorList>
            <consortium name="Ensembl"/>
        </authorList>
    </citation>
    <scope>IDENTIFICATION</scope>
</reference>
<evidence type="ECO:0000256" key="8">
    <source>
        <dbReference type="ARBA" id="ARBA00023125"/>
    </source>
</evidence>
<keyword evidence="11" id="KW-0539">Nucleus</keyword>
<protein>
    <recommendedName>
        <fullName evidence="13">p53 DNA-binding domain-containing protein</fullName>
    </recommendedName>
</protein>
<evidence type="ECO:0000256" key="12">
    <source>
        <dbReference type="PIRSR" id="PIRSR602117-3"/>
    </source>
</evidence>
<reference evidence="15" key="2">
    <citation type="journal article" date="2007" name="PLoS Biol.">
        <title>Survey sequencing and comparative analysis of the elephant shark (Callorhinchus milii) genome.</title>
        <authorList>
            <person name="Venkatesh B."/>
            <person name="Kirkness E.F."/>
            <person name="Loh Y.H."/>
            <person name="Halpern A.L."/>
            <person name="Lee A.P."/>
            <person name="Johnson J."/>
            <person name="Dandona N."/>
            <person name="Viswanathan L.D."/>
            <person name="Tay A."/>
            <person name="Venter J.C."/>
            <person name="Strausberg R.L."/>
            <person name="Brenner S."/>
        </authorList>
    </citation>
    <scope>NUCLEOTIDE SEQUENCE [LARGE SCALE GENOMIC DNA]</scope>
</reference>
<comment type="similarity">
    <text evidence="3">Belongs to the p53 family.</text>
</comment>
<dbReference type="GO" id="GO:0000981">
    <property type="term" value="F:DNA-binding transcription factor activity, RNA polymerase II-specific"/>
    <property type="evidence" value="ECO:0007669"/>
    <property type="project" value="TreeGrafter"/>
</dbReference>
<keyword evidence="10" id="KW-0804">Transcription</keyword>
<comment type="subcellular location">
    <subcellularLocation>
        <location evidence="2">Nucleus</location>
    </subcellularLocation>
</comment>
<dbReference type="AlphaFoldDB" id="A0A4W3GR92"/>
<evidence type="ECO:0000256" key="9">
    <source>
        <dbReference type="ARBA" id="ARBA00023159"/>
    </source>
</evidence>
<keyword evidence="9" id="KW-0010">Activator</keyword>
<evidence type="ECO:0000256" key="3">
    <source>
        <dbReference type="ARBA" id="ARBA00006167"/>
    </source>
</evidence>
<dbReference type="GO" id="GO:0005634">
    <property type="term" value="C:nucleus"/>
    <property type="evidence" value="ECO:0007669"/>
    <property type="project" value="UniProtKB-SubCell"/>
</dbReference>
<proteinExistence type="inferred from homology"/>
<evidence type="ECO:0000256" key="4">
    <source>
        <dbReference type="ARBA" id="ARBA00022703"/>
    </source>
</evidence>
<dbReference type="Pfam" id="PF00870">
    <property type="entry name" value="P53"/>
    <property type="match status" value="1"/>
</dbReference>
<dbReference type="InterPro" id="IPR012346">
    <property type="entry name" value="p53/RUNT-type_TF_DNA-bd_sf"/>
</dbReference>
<keyword evidence="4" id="KW-0053">Apoptosis</keyword>
<keyword evidence="6" id="KW-0862">Zinc</keyword>
<dbReference type="SUPFAM" id="SSF49417">
    <property type="entry name" value="p53-like transcription factors"/>
    <property type="match status" value="1"/>
</dbReference>
<accession>A0A4W3GR92</accession>
<dbReference type="Ensembl" id="ENSCMIT00000006277.1">
    <property type="protein sequence ID" value="ENSCMIP00000006076.1"/>
    <property type="gene ID" value="ENSCMIG00000003502.1"/>
</dbReference>
<dbReference type="InterPro" id="IPR011615">
    <property type="entry name" value="p53_DNA-bd"/>
</dbReference>
<reference evidence="15" key="1">
    <citation type="journal article" date="2006" name="Science">
        <title>Ancient noncoding elements conserved in the human genome.</title>
        <authorList>
            <person name="Venkatesh B."/>
            <person name="Kirkness E.F."/>
            <person name="Loh Y.H."/>
            <person name="Halpern A.L."/>
            <person name="Lee A.P."/>
            <person name="Johnson J."/>
            <person name="Dandona N."/>
            <person name="Viswanathan L.D."/>
            <person name="Tay A."/>
            <person name="Venter J.C."/>
            <person name="Strausberg R.L."/>
            <person name="Brenner S."/>
        </authorList>
    </citation>
    <scope>NUCLEOTIDE SEQUENCE [LARGE SCALE GENOMIC DNA]</scope>
</reference>
<evidence type="ECO:0000259" key="13">
    <source>
        <dbReference type="Pfam" id="PF00870"/>
    </source>
</evidence>
<dbReference type="PRINTS" id="PR00386">
    <property type="entry name" value="P53SUPPRESSR"/>
</dbReference>
<dbReference type="Gene3D" id="2.60.40.720">
    <property type="match status" value="1"/>
</dbReference>
<keyword evidence="15" id="KW-1185">Reference proteome</keyword>
<feature type="cross-link" description="Glycyl lysine isopeptide (Lys-Gly) (interchain with G-Cter in ubiquitin)" evidence="12">
    <location>
        <position position="40"/>
    </location>
</feature>